<feature type="compositionally biased region" description="Basic and acidic residues" evidence="1">
    <location>
        <begin position="1100"/>
        <end position="1109"/>
    </location>
</feature>
<feature type="compositionally biased region" description="Low complexity" evidence="1">
    <location>
        <begin position="551"/>
        <end position="568"/>
    </location>
</feature>
<proteinExistence type="predicted"/>
<sequence>MSSPPIPPLALAWDPQIRRATTPELPSAYDPIISRADIYIIATGQAVVAKRCNQCFDRKKPCSRGVPRCAWCTQRGLACVYGRKDYDILGVKKGRTPNWAAGGGGKRQTDDAEGGPQRKKRKVDNSSVPVPKLEGERRVTRQKTTAARARARSEPGAQLSGTGSASKEPAGDASSTKRKRKDKASMSTQPSDPPNSMKNRKGKEKAAGQVVPARSVSPKRKKIRMNTSPADAQPVESESQPERPISKARRASQGMPSSSWRVARTPQASKPPTHPILDVYPRVWTCSRAELMSCVPALSKTTNGIVYEGRNVPIVLLQDVEDKENELGKWAGDTWDGRIMSFSIVREITIKGTIPIPTSPSSSVPILIPPSVPKSAPPSVPTPASLSPASPTPTPKPIPRSIPTPAPSAPFTLAPATFSLTPESRSIALVPAPRSLPSHDILSRLHFRRHTPPNQDSNHTPAAEDATITLEIVERDVGTDVFRPLHFNYERDEFPALPNLSISKSDANLFSSPSPSSALVTELAGSVSSSLRSDQPRVRPWQALDPTAGRLSASSALPSSSSSSAPFSPTDPRPPPLSPPPGHPGPSRPHPLPYTSLPAAECTPHLDLIPGLQLNYSYTRPPLTLAPPPPNTPPRSQPSIVNTANTGAVNQGTWAERFAEELATAELGMWTTSSSFPASTNLNRKLIQIPGTGEDASLEAVCRNPGTRYPKWVASGVRGPSAPQSADPSTDARHSNRHIQDDGFSSARAQSPSVNPNHAKHFPFYDVKLYSPQRLHKPRALLPPTPLSSARLPRSKSLLRDEVRGQDMWADVRPSFRFGHGARGERLVEGDADADAVYEMDEDAEYEVEEGELLPDAEKRKGLALSFSSSGSSSQQGRIADRSRAGGGGPANVQSGTVMMDQPSHGARPPREEAGSMTDSCRTIRSADGLPNKQIGIAPRLVSTGERAPSPEPAPPATLPSPDPILDINANLPPTPPEIAGLLETLKVYPAQLVVASTSPLVPWTLPEDVGYFWAGLFKLEDVEEHTQMTPVVQNPTSKYKVQPRVLVRRTWRLVMRWVPGGEELLVDDEDEGYEAMDWGSGKAVPDQDEDDPMDNAADSPDHPADILDHPSGSYDNDLAASDEEEPPIPHTAPLDPFTSTFLPLPILAPFTALASISSGPGVFPSAFFCAHCGRLNPQRYLRHRRCVCRGPREDPNAMHVDDGGEDENEAAEGGWALSAGEVRDACRTAACAGPDDAWNAEAGVQRGQTGLGAVGGRRVYQYAFEMGESGNAEGGVVSHLFTANMGAVQAEPNALFMDIQRKVWLERELGGVVFEKEFSGVALADEGCGVPECIRTTASLLMRSVEGCPIRESDAHIATRKWSFERMCVQAWVAEGKTPGCFAAKAAPIALLCLGADIIVSFTGKKPPVLQASTIVKKGKKGAKNEALRVTLLHGDLLVMQGGDFEYTMTRTGMCIAILANFVVQKA</sequence>
<feature type="region of interest" description="Disordered" evidence="1">
    <location>
        <begin position="367"/>
        <end position="409"/>
    </location>
</feature>
<feature type="compositionally biased region" description="Polar residues" evidence="1">
    <location>
        <begin position="254"/>
        <end position="270"/>
    </location>
</feature>
<dbReference type="SUPFAM" id="SSF57701">
    <property type="entry name" value="Zn2/Cys6 DNA-binding domain"/>
    <property type="match status" value="1"/>
</dbReference>
<feature type="region of interest" description="Disordered" evidence="1">
    <location>
        <begin position="1077"/>
        <end position="1135"/>
    </location>
</feature>
<feature type="compositionally biased region" description="Pro residues" evidence="1">
    <location>
        <begin position="367"/>
        <end position="381"/>
    </location>
</feature>
<evidence type="ECO:0000313" key="4">
    <source>
        <dbReference type="Proteomes" id="UP000298327"/>
    </source>
</evidence>
<gene>
    <name evidence="3" type="ORF">EVG20_g7371</name>
</gene>
<name>A0A4Y9YGJ5_9AGAM</name>
<evidence type="ECO:0000313" key="3">
    <source>
        <dbReference type="EMBL" id="TFY60561.1"/>
    </source>
</evidence>
<organism evidence="3 4">
    <name type="scientific">Dentipellis fragilis</name>
    <dbReference type="NCBI Taxonomy" id="205917"/>
    <lineage>
        <taxon>Eukaryota</taxon>
        <taxon>Fungi</taxon>
        <taxon>Dikarya</taxon>
        <taxon>Basidiomycota</taxon>
        <taxon>Agaricomycotina</taxon>
        <taxon>Agaricomycetes</taxon>
        <taxon>Russulales</taxon>
        <taxon>Hericiaceae</taxon>
        <taxon>Dentipellis</taxon>
    </lineage>
</organism>
<dbReference type="InterPro" id="IPR036864">
    <property type="entry name" value="Zn2-C6_fun-type_DNA-bd_sf"/>
</dbReference>
<dbReference type="CDD" id="cd00067">
    <property type="entry name" value="GAL4"/>
    <property type="match status" value="1"/>
</dbReference>
<dbReference type="Proteomes" id="UP000298327">
    <property type="component" value="Unassembled WGS sequence"/>
</dbReference>
<dbReference type="OrthoDB" id="2678679at2759"/>
<evidence type="ECO:0000259" key="2">
    <source>
        <dbReference type="PROSITE" id="PS50048"/>
    </source>
</evidence>
<feature type="region of interest" description="Disordered" evidence="1">
    <location>
        <begin position="864"/>
        <end position="918"/>
    </location>
</feature>
<feature type="compositionally biased region" description="Pro residues" evidence="1">
    <location>
        <begin position="569"/>
        <end position="592"/>
    </location>
</feature>
<dbReference type="EMBL" id="SEOQ01000556">
    <property type="protein sequence ID" value="TFY60561.1"/>
    <property type="molecule type" value="Genomic_DNA"/>
</dbReference>
<dbReference type="GO" id="GO:0008270">
    <property type="term" value="F:zinc ion binding"/>
    <property type="evidence" value="ECO:0007669"/>
    <property type="project" value="InterPro"/>
</dbReference>
<feature type="region of interest" description="Disordered" evidence="1">
    <location>
        <begin position="93"/>
        <end position="274"/>
    </location>
</feature>
<keyword evidence="4" id="KW-1185">Reference proteome</keyword>
<evidence type="ECO:0000256" key="1">
    <source>
        <dbReference type="SAM" id="MobiDB-lite"/>
    </source>
</evidence>
<feature type="region of interest" description="Disordered" evidence="1">
    <location>
        <begin position="712"/>
        <end position="738"/>
    </location>
</feature>
<dbReference type="GO" id="GO:0000981">
    <property type="term" value="F:DNA-binding transcription factor activity, RNA polymerase II-specific"/>
    <property type="evidence" value="ECO:0007669"/>
    <property type="project" value="InterPro"/>
</dbReference>
<comment type="caution">
    <text evidence="3">The sequence shown here is derived from an EMBL/GenBank/DDBJ whole genome shotgun (WGS) entry which is preliminary data.</text>
</comment>
<reference evidence="3 4" key="1">
    <citation type="submission" date="2019-02" db="EMBL/GenBank/DDBJ databases">
        <title>Genome sequencing of the rare red list fungi Dentipellis fragilis.</title>
        <authorList>
            <person name="Buettner E."/>
            <person name="Kellner H."/>
        </authorList>
    </citation>
    <scope>NUCLEOTIDE SEQUENCE [LARGE SCALE GENOMIC DNA]</scope>
    <source>
        <strain evidence="3 4">DSM 105465</strain>
    </source>
</reference>
<feature type="compositionally biased region" description="Pro residues" evidence="1">
    <location>
        <begin position="390"/>
        <end position="408"/>
    </location>
</feature>
<dbReference type="InterPro" id="IPR001138">
    <property type="entry name" value="Zn2Cys6_DnaBD"/>
</dbReference>
<feature type="region of interest" description="Disordered" evidence="1">
    <location>
        <begin position="528"/>
        <end position="598"/>
    </location>
</feature>
<feature type="domain" description="Zn(2)-C6 fungal-type" evidence="2">
    <location>
        <begin position="51"/>
        <end position="81"/>
    </location>
</feature>
<dbReference type="PROSITE" id="PS50048">
    <property type="entry name" value="ZN2_CY6_FUNGAL_2"/>
    <property type="match status" value="1"/>
</dbReference>
<protein>
    <recommendedName>
        <fullName evidence="2">Zn(2)-C6 fungal-type domain-containing protein</fullName>
    </recommendedName>
</protein>
<feature type="compositionally biased region" description="Polar residues" evidence="1">
    <location>
        <begin position="185"/>
        <end position="197"/>
    </location>
</feature>
<accession>A0A4Y9YGJ5</accession>
<feature type="compositionally biased region" description="Low complexity" evidence="1">
    <location>
        <begin position="866"/>
        <end position="877"/>
    </location>
</feature>